<keyword evidence="4" id="KW-0328">Glycosyltransferase</keyword>
<keyword evidence="10 12" id="KW-0472">Membrane</keyword>
<dbReference type="Pfam" id="PF04488">
    <property type="entry name" value="Gly_transf_sug"/>
    <property type="match status" value="3"/>
</dbReference>
<keyword evidence="15" id="KW-1185">Reference proteome</keyword>
<proteinExistence type="inferred from homology"/>
<evidence type="ECO:0000313" key="15">
    <source>
        <dbReference type="Proteomes" id="UP000789390"/>
    </source>
</evidence>
<evidence type="ECO:0000256" key="4">
    <source>
        <dbReference type="ARBA" id="ARBA00022676"/>
    </source>
</evidence>
<evidence type="ECO:0000256" key="12">
    <source>
        <dbReference type="SAM" id="Phobius"/>
    </source>
</evidence>
<dbReference type="OrthoDB" id="514299at2759"/>
<dbReference type="GO" id="GO:0000139">
    <property type="term" value="C:Golgi membrane"/>
    <property type="evidence" value="ECO:0007669"/>
    <property type="project" value="UniProtKB-SubCell"/>
</dbReference>
<comment type="similarity">
    <text evidence="3">Belongs to the glycosyltransferase 32 family.</text>
</comment>
<evidence type="ECO:0000256" key="6">
    <source>
        <dbReference type="ARBA" id="ARBA00022692"/>
    </source>
</evidence>
<dbReference type="InterPro" id="IPR029044">
    <property type="entry name" value="Nucleotide-diphossugar_trans"/>
</dbReference>
<protein>
    <recommendedName>
        <fullName evidence="13">Alpha 1,4-glycosyltransferase domain-containing protein</fullName>
    </recommendedName>
</protein>
<dbReference type="GO" id="GO:0006688">
    <property type="term" value="P:glycosphingolipid biosynthetic process"/>
    <property type="evidence" value="ECO:0007669"/>
    <property type="project" value="TreeGrafter"/>
</dbReference>
<evidence type="ECO:0000256" key="2">
    <source>
        <dbReference type="ARBA" id="ARBA00008124"/>
    </source>
</evidence>
<feature type="transmembrane region" description="Helical" evidence="12">
    <location>
        <begin position="703"/>
        <end position="725"/>
    </location>
</feature>
<dbReference type="Pfam" id="PF04572">
    <property type="entry name" value="Gb3_synth"/>
    <property type="match status" value="3"/>
</dbReference>
<organism evidence="14 15">
    <name type="scientific">Daphnia galeata</name>
    <dbReference type="NCBI Taxonomy" id="27404"/>
    <lineage>
        <taxon>Eukaryota</taxon>
        <taxon>Metazoa</taxon>
        <taxon>Ecdysozoa</taxon>
        <taxon>Arthropoda</taxon>
        <taxon>Crustacea</taxon>
        <taxon>Branchiopoda</taxon>
        <taxon>Diplostraca</taxon>
        <taxon>Cladocera</taxon>
        <taxon>Anomopoda</taxon>
        <taxon>Daphniidae</taxon>
        <taxon>Daphnia</taxon>
    </lineage>
</organism>
<keyword evidence="9" id="KW-0333">Golgi apparatus</keyword>
<dbReference type="Proteomes" id="UP000789390">
    <property type="component" value="Unassembled WGS sequence"/>
</dbReference>
<comment type="similarity">
    <text evidence="2">Belongs to the galactose-3-O-sulfotransferase family.</text>
</comment>
<dbReference type="EMBL" id="CAKKLH010000017">
    <property type="protein sequence ID" value="CAH0099350.1"/>
    <property type="molecule type" value="Genomic_DNA"/>
</dbReference>
<evidence type="ECO:0000256" key="7">
    <source>
        <dbReference type="ARBA" id="ARBA00022968"/>
    </source>
</evidence>
<evidence type="ECO:0000256" key="8">
    <source>
        <dbReference type="ARBA" id="ARBA00022989"/>
    </source>
</evidence>
<dbReference type="SUPFAM" id="SSF53448">
    <property type="entry name" value="Nucleotide-diphospho-sugar transferases"/>
    <property type="match status" value="3"/>
</dbReference>
<dbReference type="InterPro" id="IPR009729">
    <property type="entry name" value="Gal-3-0_sulfotransfrase"/>
</dbReference>
<dbReference type="Gene3D" id="3.40.50.300">
    <property type="entry name" value="P-loop containing nucleotide triphosphate hydrolases"/>
    <property type="match status" value="1"/>
</dbReference>
<dbReference type="InterPro" id="IPR007652">
    <property type="entry name" value="A1-4-GlycosylTfrase_dom"/>
</dbReference>
<keyword evidence="11" id="KW-0325">Glycoprotein</keyword>
<dbReference type="PANTHER" id="PTHR12042">
    <property type="entry name" value="LACTOSYLCERAMIDE 4-ALPHA-GALACTOSYLTRANSFERASE ALPHA- 1,4-GALACTOSYLTRANSFERASE"/>
    <property type="match status" value="1"/>
</dbReference>
<evidence type="ECO:0000256" key="3">
    <source>
        <dbReference type="ARBA" id="ARBA00009003"/>
    </source>
</evidence>
<evidence type="ECO:0000256" key="1">
    <source>
        <dbReference type="ARBA" id="ARBA00004323"/>
    </source>
</evidence>
<comment type="caution">
    <text evidence="14">The sequence shown here is derived from an EMBL/GenBank/DDBJ whole genome shotgun (WGS) entry which is preliminary data.</text>
</comment>
<evidence type="ECO:0000256" key="11">
    <source>
        <dbReference type="ARBA" id="ARBA00023180"/>
    </source>
</evidence>
<feature type="transmembrane region" description="Helical" evidence="12">
    <location>
        <begin position="334"/>
        <end position="356"/>
    </location>
</feature>
<gene>
    <name evidence="14" type="ORF">DGAL_LOCUS1484</name>
</gene>
<dbReference type="GO" id="GO:0001733">
    <property type="term" value="F:galactosylceramide sulfotransferase activity"/>
    <property type="evidence" value="ECO:0007669"/>
    <property type="project" value="InterPro"/>
</dbReference>
<dbReference type="InterPro" id="IPR007577">
    <property type="entry name" value="GlycoTrfase_DXD_sugar-bd_CS"/>
</dbReference>
<keyword evidence="8 12" id="KW-1133">Transmembrane helix</keyword>
<dbReference type="GO" id="GO:0016758">
    <property type="term" value="F:hexosyltransferase activity"/>
    <property type="evidence" value="ECO:0007669"/>
    <property type="project" value="UniProtKB-ARBA"/>
</dbReference>
<feature type="domain" description="Alpha 1,4-glycosyltransferase" evidence="13">
    <location>
        <begin position="199"/>
        <end position="328"/>
    </location>
</feature>
<dbReference type="SUPFAM" id="SSF52540">
    <property type="entry name" value="P-loop containing nucleoside triphosphate hydrolases"/>
    <property type="match status" value="1"/>
</dbReference>
<comment type="subcellular location">
    <subcellularLocation>
        <location evidence="1">Golgi apparatus membrane</location>
        <topology evidence="1">Single-pass type II membrane protein</topology>
    </subcellularLocation>
</comment>
<evidence type="ECO:0000256" key="5">
    <source>
        <dbReference type="ARBA" id="ARBA00022679"/>
    </source>
</evidence>
<feature type="domain" description="Alpha 1,4-glycosyltransferase" evidence="13">
    <location>
        <begin position="557"/>
        <end position="684"/>
    </location>
</feature>
<accession>A0A8J2RB47</accession>
<keyword evidence="7" id="KW-0735">Signal-anchor</keyword>
<keyword evidence="6 12" id="KW-0812">Transmembrane</keyword>
<dbReference type="InterPro" id="IPR051981">
    <property type="entry name" value="Glycosyltransf_32"/>
</dbReference>
<dbReference type="PANTHER" id="PTHR12042:SF21">
    <property type="entry name" value="ALPHA1,4-GALACTOSYLTRANSFERASE 1-RELATED"/>
    <property type="match status" value="1"/>
</dbReference>
<dbReference type="InterPro" id="IPR027417">
    <property type="entry name" value="P-loop_NTPase"/>
</dbReference>
<feature type="domain" description="Alpha 1,4-glycosyltransferase" evidence="13">
    <location>
        <begin position="1291"/>
        <end position="1426"/>
    </location>
</feature>
<evidence type="ECO:0000256" key="9">
    <source>
        <dbReference type="ARBA" id="ARBA00023034"/>
    </source>
</evidence>
<dbReference type="Gene3D" id="3.90.550.20">
    <property type="match status" value="3"/>
</dbReference>
<evidence type="ECO:0000256" key="10">
    <source>
        <dbReference type="ARBA" id="ARBA00023136"/>
    </source>
</evidence>
<sequence length="1431" mass="164900">MTSSNNNVKIDRSRCCVRPQMVKDVCGRDNCTEDCPDPVRLPIDTGRENAFFLETSGSGMLTIRQACAVESLAHHNPSLNVNVLFMLEDEQIEKIHNRSQGMETIEKLQEKYKNIHILLVSLDEFIAGTALEKWYHCTNWRKGPYHVSHLSDGLRFLTLNKFGGYYFDLDVLMVKSVTYYRNFVSSPSDYSIASNSIHADLGNPVMEMALKNFVSSYRSNIWAHNGPALLLRILQTWCNTNDVLSMNYVRCKGFHVLNKSSFNPVHFEHWKQLFVKRPSSETGKPKWLNDQVIGVHICNKLSFNELVYKNSTQEYARLARDNCPNIFTSAPNTLFRWIIFVSSALYFLYFTQLLVYTQQRHQMMTSSSSNNNVKIDRSRCCVRPSSPMVKDICARDNCTEDCPDPVRLPIDTGRENAFFLETSGSGMLNIRQACAVESLAYHNPNLNVNVLFVGGHINASSNTTQKLADTYTNLRLIGVDLDEYLAGTALEKWYHCTDWRKGPYHVSHLSDGLRFLTLNKYGGYYFDLDVLMVKSVMMYRNFIARESNYNLASNSIHADFGNPVIEMAVKNFVSNYRSDIWAHNGPALLLRVLKKRCNTTMSIVDVGSLHSGRCQEFNVLHKSSFNPVHFADWRKLFAKRPSSETGSKPKWLNDQVIGVHTWNKLSYNQLVYKNSTQEYAQLYMHVKNHLEEKMRRFVIDRRLIYSKQTLVLIVLSLYLIVFTTFRAPFNIDFPSLYDQSRSLLPITKFAFMKNHKCASTTIDSIIFRFAEKNNLNLVLPATGNYLSKTTLFDHNSLNNTQWKDLNFDVFCLHNRWNRNEVMKILNEITVPTFTIVRDPVDVFVSMFHFQDPFRQFYKVKNIHDMVKKVNSSQQVSTAASDDDLNRRWMDTIGRNQMAFDMGISPDIYDDQNAMRNEIERLDDEFDLVMVTDRMEESLVLLRHLLHWSTDDVVHLNLNRRKSEKSPKLSLDERRILSKWLAADVQIYQHFSRRLKEKISQFNYKYAGSVFNLRGDAVEPMEKELELLKVANKKLYDRCVIQEVGNEKLKGEYQWVNNNVMGFLINEKESGCDSFASALYFLYFTQLLVYTQQRHQMMTSSSSNNNVKIDRSRCCVRPSSPMVKDICARENCTEDCPDPVRLPIDTGRENAFFLETSGSGMLNIRQACAVESLAYHNRNLNVNVLFVGGHINASSNTTLKLAETYTNLRLIGVDLDEYLAGTALEKWYHCTDWRNGPYHVSHLSDGLRFLTLNKYGGYYFDLDVLIVKSVIDYRNFVAVESKNDMGSGVIHADIGSPLMKLSVKDFADNYSAGLWTHNGPLLLFRVLKSWCNVKDLQSMDYVRCHGFHVLPQTSFCPVHYTNLGKLFDTNHPSSSPDNNNTVVDWLTDQVVGIHTWNKLSYNRPIYKNSSQTYTRLARDHCPLIYSMAPDVF</sequence>
<evidence type="ECO:0000259" key="13">
    <source>
        <dbReference type="Pfam" id="PF04572"/>
    </source>
</evidence>
<name>A0A8J2RB47_9CRUS</name>
<reference evidence="14" key="1">
    <citation type="submission" date="2021-11" db="EMBL/GenBank/DDBJ databases">
        <authorList>
            <person name="Schell T."/>
        </authorList>
    </citation>
    <scope>NUCLEOTIDE SEQUENCE</scope>
    <source>
        <strain evidence="14">M5</strain>
    </source>
</reference>
<dbReference type="Pfam" id="PF06990">
    <property type="entry name" value="Gal-3-0_sulfotr"/>
    <property type="match status" value="1"/>
</dbReference>
<evidence type="ECO:0000313" key="14">
    <source>
        <dbReference type="EMBL" id="CAH0099350.1"/>
    </source>
</evidence>
<keyword evidence="5" id="KW-0808">Transferase</keyword>